<keyword evidence="3" id="KW-1185">Reference proteome</keyword>
<gene>
    <name evidence="2" type="ORF">MAM1_1211c11515</name>
</gene>
<protein>
    <submittedName>
        <fullName evidence="2">Uncharacterized protein</fullName>
    </submittedName>
</protein>
<feature type="compositionally biased region" description="Low complexity" evidence="1">
    <location>
        <begin position="218"/>
        <end position="232"/>
    </location>
</feature>
<evidence type="ECO:0000256" key="1">
    <source>
        <dbReference type="SAM" id="MobiDB-lite"/>
    </source>
</evidence>
<name>A0A0C9N733_9FUNG</name>
<feature type="region of interest" description="Disordered" evidence="1">
    <location>
        <begin position="218"/>
        <end position="240"/>
    </location>
</feature>
<evidence type="ECO:0000313" key="3">
    <source>
        <dbReference type="Proteomes" id="UP000053815"/>
    </source>
</evidence>
<proteinExistence type="predicted"/>
<organism evidence="2">
    <name type="scientific">Mucor ambiguus</name>
    <dbReference type="NCBI Taxonomy" id="91626"/>
    <lineage>
        <taxon>Eukaryota</taxon>
        <taxon>Fungi</taxon>
        <taxon>Fungi incertae sedis</taxon>
        <taxon>Mucoromycota</taxon>
        <taxon>Mucoromycotina</taxon>
        <taxon>Mucoromycetes</taxon>
        <taxon>Mucorales</taxon>
        <taxon>Mucorineae</taxon>
        <taxon>Mucoraceae</taxon>
        <taxon>Mucor</taxon>
    </lineage>
</organism>
<dbReference type="EMBL" id="DF837500">
    <property type="protein sequence ID" value="GAN11892.1"/>
    <property type="molecule type" value="Genomic_DNA"/>
</dbReference>
<dbReference type="Proteomes" id="UP000053815">
    <property type="component" value="Unassembled WGS sequence"/>
</dbReference>
<reference evidence="2" key="1">
    <citation type="submission" date="2014-09" db="EMBL/GenBank/DDBJ databases">
        <title>Draft genome sequence of an oleaginous Mucoromycotina fungus Mucor ambiguus NBRC6742.</title>
        <authorList>
            <person name="Takeda I."/>
            <person name="Yamane N."/>
            <person name="Morita T."/>
            <person name="Tamano K."/>
            <person name="Machida M."/>
            <person name="Baker S."/>
            <person name="Koike H."/>
        </authorList>
    </citation>
    <scope>NUCLEOTIDE SEQUENCE</scope>
    <source>
        <strain evidence="2">NBRC 6742</strain>
    </source>
</reference>
<dbReference type="STRING" id="91626.A0A0C9N733"/>
<accession>A0A0C9N733</accession>
<sequence length="240" mass="26642">KTSLPYIRVILNFFLATTAYPTYHWSLLFPACGPPNPRKLIAPICNLLRAVDAIVRNFGVCHVSLSTCLCLTLSTLVVHSLPPNHSLAPTFRPPKEVMKHYPSVLRLTGNDVFTFDVATQAIQLRTSVFGLPHQSTSLHALNFIQAQNLLFTNFLHFNMLLLVPRPTIPHIDTAIITSYTDSIHHVSTLLFSLLATTFSFESHSFLLSQPTNQGYKSLPLPSTNSSSSSSPLGAVKWKQF</sequence>
<dbReference type="AlphaFoldDB" id="A0A0C9N733"/>
<feature type="non-terminal residue" evidence="2">
    <location>
        <position position="1"/>
    </location>
</feature>
<evidence type="ECO:0000313" key="2">
    <source>
        <dbReference type="EMBL" id="GAN11892.1"/>
    </source>
</evidence>